<organism evidence="1 2">
    <name type="scientific">Rhodopirellula europaea 6C</name>
    <dbReference type="NCBI Taxonomy" id="1263867"/>
    <lineage>
        <taxon>Bacteria</taxon>
        <taxon>Pseudomonadati</taxon>
        <taxon>Planctomycetota</taxon>
        <taxon>Planctomycetia</taxon>
        <taxon>Pirellulales</taxon>
        <taxon>Pirellulaceae</taxon>
        <taxon>Rhodopirellula</taxon>
    </lineage>
</organism>
<protein>
    <submittedName>
        <fullName evidence="1">Protein containing DUF1501</fullName>
    </submittedName>
</protein>
<dbReference type="InterPro" id="IPR017850">
    <property type="entry name" value="Alkaline_phosphatase_core_sf"/>
</dbReference>
<dbReference type="SUPFAM" id="SSF53649">
    <property type="entry name" value="Alkaline phosphatase-like"/>
    <property type="match status" value="1"/>
</dbReference>
<evidence type="ECO:0000313" key="2">
    <source>
        <dbReference type="Proteomes" id="UP000011529"/>
    </source>
</evidence>
<dbReference type="PATRIC" id="fig|1263867.3.peg.1809"/>
<dbReference type="EMBL" id="ANMO01000094">
    <property type="protein sequence ID" value="EMB17632.1"/>
    <property type="molecule type" value="Genomic_DNA"/>
</dbReference>
<dbReference type="PANTHER" id="PTHR43737">
    <property type="entry name" value="BLL7424 PROTEIN"/>
    <property type="match status" value="1"/>
</dbReference>
<comment type="caution">
    <text evidence="1">The sequence shown here is derived from an EMBL/GenBank/DDBJ whole genome shotgun (WGS) entry which is preliminary data.</text>
</comment>
<dbReference type="Proteomes" id="UP000011529">
    <property type="component" value="Unassembled WGS sequence"/>
</dbReference>
<dbReference type="InterPro" id="IPR010869">
    <property type="entry name" value="DUF1501"/>
</dbReference>
<dbReference type="Pfam" id="PF07394">
    <property type="entry name" value="DUF1501"/>
    <property type="match status" value="1"/>
</dbReference>
<dbReference type="PANTHER" id="PTHR43737:SF1">
    <property type="entry name" value="DUF1501 DOMAIN-CONTAINING PROTEIN"/>
    <property type="match status" value="1"/>
</dbReference>
<evidence type="ECO:0000313" key="1">
    <source>
        <dbReference type="EMBL" id="EMB17632.1"/>
    </source>
</evidence>
<reference evidence="1" key="2">
    <citation type="journal article" date="2013" name="Mar. Genomics">
        <title>Expression of sulfatases in Rhodopirellula baltica and the diversity of sulfatases in the genus Rhodopirellula.</title>
        <authorList>
            <person name="Wegner C.E."/>
            <person name="Richter-Heitmann T."/>
            <person name="Klindworth A."/>
            <person name="Klockow C."/>
            <person name="Richter M."/>
            <person name="Achstetter T."/>
            <person name="Glockner F.O."/>
            <person name="Harder J."/>
        </authorList>
    </citation>
    <scope>NUCLEOTIDE SEQUENCE [LARGE SCALE GENOMIC DNA]</scope>
    <source>
        <strain evidence="1">6C</strain>
    </source>
</reference>
<proteinExistence type="predicted"/>
<reference evidence="1" key="1">
    <citation type="submission" date="2012-11" db="EMBL/GenBank/DDBJ databases">
        <title>Permanent draft genomes of Rhodopirellula europaea strain SH398 and 6C.</title>
        <authorList>
            <person name="Richter M."/>
            <person name="Richter-Heitmann T."/>
            <person name="Frank C."/>
            <person name="Harder J."/>
            <person name="Glockner F.O."/>
        </authorList>
    </citation>
    <scope>NUCLEOTIDE SEQUENCE</scope>
    <source>
        <strain evidence="1">6C</strain>
    </source>
</reference>
<name>M2AY51_9BACT</name>
<sequence length="432" mass="47821">MQLFMAGAASHIDLWDHKPLLEKLHGEQSDFGEPVETFQDGLGPWMKSPFRFSPHGQSGKMLSEVVAPLGDCVDDIAFVHNMVGKTGVHSQATYLQATGFQRPGFPGMGSWVSYGLGAINENLPTFVVLPDHRGFASNGPKNWGAAFLPASAQGTTIFPQRANPIDDLSARADFISALGDREGLAMLNRMNHRYLQERPGDSRLDARIRSYELAAAMQLHAPEALDISGETAETMKMYGLDRIGATYPDKINPAEEAEYFGRKCLIARRLLERGVRFVQIWSGNDNGFPRRNWDSHEDIERDHGPLAQGMAVGTAALIKDLKRTGLLDDTIVLWTTEFGRMPSTQGQKGRDHNPYVFTNWMCGGGIRGGITSGESDPWGYKPLDRAHSTQVYDIHATILHQLGIDHTQLTVRHDGVDRRLTDVHGHVLTDLI</sequence>
<gene>
    <name evidence="1" type="ORF">RE6C_01703</name>
</gene>
<keyword evidence="2" id="KW-1185">Reference proteome</keyword>
<accession>M2AY51</accession>
<dbReference type="AlphaFoldDB" id="M2AY51"/>